<comment type="caution">
    <text evidence="8">The sequence shown here is derived from an EMBL/GenBank/DDBJ whole genome shotgun (WGS) entry which is preliminary data.</text>
</comment>
<dbReference type="Pfam" id="PF01535">
    <property type="entry name" value="PPR"/>
    <property type="match status" value="1"/>
</dbReference>
<reference evidence="8" key="1">
    <citation type="journal article" date="2023" name="Plant J.">
        <title>Genome sequences and population genomics provide insights into the demographic history, inbreeding, and mutation load of two 'living fossil' tree species of Dipteronia.</title>
        <authorList>
            <person name="Feng Y."/>
            <person name="Comes H.P."/>
            <person name="Chen J."/>
            <person name="Zhu S."/>
            <person name="Lu R."/>
            <person name="Zhang X."/>
            <person name="Li P."/>
            <person name="Qiu J."/>
            <person name="Olsen K.M."/>
            <person name="Qiu Y."/>
        </authorList>
    </citation>
    <scope>NUCLEOTIDE SEQUENCE</scope>
    <source>
        <strain evidence="8">KIB01</strain>
    </source>
</reference>
<evidence type="ECO:0000256" key="7">
    <source>
        <dbReference type="ARBA" id="ARBA00023136"/>
    </source>
</evidence>
<dbReference type="GO" id="GO:0005337">
    <property type="term" value="F:nucleoside transmembrane transporter activity"/>
    <property type="evidence" value="ECO:0007669"/>
    <property type="project" value="InterPro"/>
</dbReference>
<proteinExistence type="inferred from homology"/>
<organism evidence="8 9">
    <name type="scientific">Dipteronia dyeriana</name>
    <dbReference type="NCBI Taxonomy" id="168575"/>
    <lineage>
        <taxon>Eukaryota</taxon>
        <taxon>Viridiplantae</taxon>
        <taxon>Streptophyta</taxon>
        <taxon>Embryophyta</taxon>
        <taxon>Tracheophyta</taxon>
        <taxon>Spermatophyta</taxon>
        <taxon>Magnoliopsida</taxon>
        <taxon>eudicotyledons</taxon>
        <taxon>Gunneridae</taxon>
        <taxon>Pentapetalae</taxon>
        <taxon>rosids</taxon>
        <taxon>malvids</taxon>
        <taxon>Sapindales</taxon>
        <taxon>Sapindaceae</taxon>
        <taxon>Hippocastanoideae</taxon>
        <taxon>Acereae</taxon>
        <taxon>Dipteronia</taxon>
    </lineage>
</organism>
<accession>A0AAD9TYD9</accession>
<dbReference type="Gene3D" id="1.25.40.10">
    <property type="entry name" value="Tetratricopeptide repeat domain"/>
    <property type="match status" value="1"/>
</dbReference>
<dbReference type="Proteomes" id="UP001280121">
    <property type="component" value="Unassembled WGS sequence"/>
</dbReference>
<evidence type="ECO:0000256" key="3">
    <source>
        <dbReference type="ARBA" id="ARBA00022448"/>
    </source>
</evidence>
<evidence type="ECO:0000256" key="4">
    <source>
        <dbReference type="ARBA" id="ARBA00022692"/>
    </source>
</evidence>
<dbReference type="PANTHER" id="PTHR10332:SF38">
    <property type="entry name" value="EQUILIBRATIVE NUCLEOTIDE TRANSPORTER 3-RELATED"/>
    <property type="match status" value="1"/>
</dbReference>
<evidence type="ECO:0000313" key="8">
    <source>
        <dbReference type="EMBL" id="KAK2644233.1"/>
    </source>
</evidence>
<dbReference type="PANTHER" id="PTHR10332">
    <property type="entry name" value="EQUILIBRATIVE NUCLEOSIDE TRANSPORTER"/>
    <property type="match status" value="1"/>
</dbReference>
<gene>
    <name evidence="8" type="ORF">Ddye_019428</name>
</gene>
<dbReference type="GO" id="GO:0005886">
    <property type="term" value="C:plasma membrane"/>
    <property type="evidence" value="ECO:0007669"/>
    <property type="project" value="TreeGrafter"/>
</dbReference>
<dbReference type="InterPro" id="IPR002259">
    <property type="entry name" value="Eqnu_transpt"/>
</dbReference>
<evidence type="ECO:0000313" key="9">
    <source>
        <dbReference type="Proteomes" id="UP001280121"/>
    </source>
</evidence>
<keyword evidence="5" id="KW-0677">Repeat</keyword>
<keyword evidence="9" id="KW-1185">Reference proteome</keyword>
<dbReference type="EMBL" id="JANJYI010000006">
    <property type="protein sequence ID" value="KAK2644233.1"/>
    <property type="molecule type" value="Genomic_DNA"/>
</dbReference>
<dbReference type="InterPro" id="IPR011990">
    <property type="entry name" value="TPR-like_helical_dom_sf"/>
</dbReference>
<protein>
    <submittedName>
        <fullName evidence="8">Uncharacterized protein</fullName>
    </submittedName>
</protein>
<keyword evidence="6" id="KW-1133">Transmembrane helix</keyword>
<keyword evidence="7" id="KW-0472">Membrane</keyword>
<evidence type="ECO:0000256" key="5">
    <source>
        <dbReference type="ARBA" id="ARBA00022737"/>
    </source>
</evidence>
<name>A0AAD9TYD9_9ROSI</name>
<keyword evidence="4" id="KW-0812">Transmembrane</keyword>
<dbReference type="InterPro" id="IPR002885">
    <property type="entry name" value="PPR_rpt"/>
</dbReference>
<comment type="subcellular location">
    <subcellularLocation>
        <location evidence="1">Membrane</location>
        <topology evidence="1">Multi-pass membrane protein</topology>
    </subcellularLocation>
</comment>
<keyword evidence="3" id="KW-0813">Transport</keyword>
<evidence type="ECO:0000256" key="6">
    <source>
        <dbReference type="ARBA" id="ARBA00022989"/>
    </source>
</evidence>
<evidence type="ECO:0000256" key="1">
    <source>
        <dbReference type="ARBA" id="ARBA00004141"/>
    </source>
</evidence>
<sequence length="377" mass="42012">MYTEAGVVYRSIITKNVYSLNAYLEPFYVVGMAEETLELCGEHQKFSANIETYVILMNSFVHYNRTTYGIELNIVLKANSSIMFTIKFYGVLIDLYRRADFLSQSEISHPISFVVPLATEGNEASGLPLTVLRSSALDQIAHLNAYLESFCVARMDEEALELYGEHRKFSANIETYVIPMNSFVHYNRTAYGIELYIVLKANSNIMFTIKFYIVLIYLYCRADIYDKAFEVIDKMESEPNNIILTTILAVSIHDERHDIVKKGVAMTIQSEIPARLEGKFKAMAICWLLGLGSHVSWNGTSRKGGIAPFLGICAIVACFGVAGTHVEGGMVGDLSFMCPEFIQAGDGALTSALRLLTEAIFGKSHNGLRKGVSMSRP</sequence>
<dbReference type="AlphaFoldDB" id="A0AAD9TYD9"/>
<evidence type="ECO:0000256" key="2">
    <source>
        <dbReference type="ARBA" id="ARBA00007965"/>
    </source>
</evidence>
<comment type="similarity">
    <text evidence="2">Belongs to the SLC29A/ENT transporter (TC 2.A.57) family.</text>
</comment>